<evidence type="ECO:0000256" key="4">
    <source>
        <dbReference type="ARBA" id="ARBA00022448"/>
    </source>
</evidence>
<feature type="transmembrane region" description="Helical" evidence="14">
    <location>
        <begin position="241"/>
        <end position="261"/>
    </location>
</feature>
<keyword evidence="11 14" id="KW-0472">Membrane</keyword>
<keyword evidence="8" id="KW-0864">Zinc transport</keyword>
<evidence type="ECO:0000256" key="13">
    <source>
        <dbReference type="RuleBase" id="RU003943"/>
    </source>
</evidence>
<evidence type="ECO:0000256" key="3">
    <source>
        <dbReference type="ARBA" id="ARBA00008034"/>
    </source>
</evidence>
<dbReference type="CDD" id="cd06550">
    <property type="entry name" value="TM_ABC_iron-siderophores_like"/>
    <property type="match status" value="1"/>
</dbReference>
<proteinExistence type="inferred from homology"/>
<feature type="transmembrane region" description="Helical" evidence="14">
    <location>
        <begin position="155"/>
        <end position="173"/>
    </location>
</feature>
<evidence type="ECO:0000256" key="6">
    <source>
        <dbReference type="ARBA" id="ARBA00022692"/>
    </source>
</evidence>
<comment type="similarity">
    <text evidence="3 13">Belongs to the ABC-3 integral membrane protein family.</text>
</comment>
<dbReference type="PANTHER" id="PTHR30477:SF23">
    <property type="entry name" value="HIGH-AFFINITY ZINC UPTAKE SYSTEM MEMBRANE PROTEIN ZNUB"/>
    <property type="match status" value="1"/>
</dbReference>
<gene>
    <name evidence="15" type="ORF">GGD45_000880</name>
</gene>
<name>A0ABR6QU79_RHITR</name>
<keyword evidence="4 13" id="KW-0813">Transport</keyword>
<feature type="transmembrane region" description="Helical" evidence="14">
    <location>
        <begin position="68"/>
        <end position="101"/>
    </location>
</feature>
<keyword evidence="16" id="KW-1185">Reference proteome</keyword>
<dbReference type="PANTHER" id="PTHR30477">
    <property type="entry name" value="ABC-TRANSPORTER METAL-BINDING PROTEIN"/>
    <property type="match status" value="1"/>
</dbReference>
<feature type="transmembrane region" description="Helical" evidence="14">
    <location>
        <begin position="267"/>
        <end position="287"/>
    </location>
</feature>
<keyword evidence="6 13" id="KW-0812">Transmembrane</keyword>
<dbReference type="InterPro" id="IPR037294">
    <property type="entry name" value="ABC_BtuC-like"/>
</dbReference>
<evidence type="ECO:0000313" key="15">
    <source>
        <dbReference type="EMBL" id="MBB6490490.1"/>
    </source>
</evidence>
<organism evidence="15 16">
    <name type="scientific">Rhizobium tropici</name>
    <dbReference type="NCBI Taxonomy" id="398"/>
    <lineage>
        <taxon>Bacteria</taxon>
        <taxon>Pseudomonadati</taxon>
        <taxon>Pseudomonadota</taxon>
        <taxon>Alphaproteobacteria</taxon>
        <taxon>Hyphomicrobiales</taxon>
        <taxon>Rhizobiaceae</taxon>
        <taxon>Rhizobium/Agrobacterium group</taxon>
        <taxon>Rhizobium</taxon>
    </lineage>
</organism>
<dbReference type="SUPFAM" id="SSF81345">
    <property type="entry name" value="ABC transporter involved in vitamin B12 uptake, BtuC"/>
    <property type="match status" value="1"/>
</dbReference>
<accession>A0ABR6QU79</accession>
<comment type="caution">
    <text evidence="15">The sequence shown here is derived from an EMBL/GenBank/DDBJ whole genome shotgun (WGS) entry which is preliminary data.</text>
</comment>
<dbReference type="EMBL" id="JACHBF010000002">
    <property type="protein sequence ID" value="MBB6490490.1"/>
    <property type="molecule type" value="Genomic_DNA"/>
</dbReference>
<feature type="transmembrane region" description="Helical" evidence="14">
    <location>
        <begin position="33"/>
        <end position="56"/>
    </location>
</feature>
<evidence type="ECO:0000256" key="9">
    <source>
        <dbReference type="ARBA" id="ARBA00022989"/>
    </source>
</evidence>
<feature type="transmembrane region" description="Helical" evidence="14">
    <location>
        <begin position="198"/>
        <end position="229"/>
    </location>
</feature>
<keyword evidence="9 14" id="KW-1133">Transmembrane helix</keyword>
<dbReference type="Gene3D" id="1.10.3470.10">
    <property type="entry name" value="ABC transporter involved in vitamin B12 uptake, BtuC"/>
    <property type="match status" value="1"/>
</dbReference>
<keyword evidence="10" id="KW-0406">Ion transport</keyword>
<feature type="transmembrane region" description="Helical" evidence="14">
    <location>
        <begin position="113"/>
        <end position="135"/>
    </location>
</feature>
<reference evidence="15 16" key="1">
    <citation type="submission" date="2020-08" db="EMBL/GenBank/DDBJ databases">
        <title>Genomic Encyclopedia of Type Strains, Phase IV (KMG-V): Genome sequencing to study the core and pangenomes of soil and plant-associated prokaryotes.</title>
        <authorList>
            <person name="Whitman W."/>
        </authorList>
    </citation>
    <scope>NUCLEOTIDE SEQUENCE [LARGE SCALE GENOMIC DNA]</scope>
    <source>
        <strain evidence="15 16">SEMIA 4059</strain>
    </source>
</reference>
<evidence type="ECO:0000256" key="1">
    <source>
        <dbReference type="ARBA" id="ARBA00002313"/>
    </source>
</evidence>
<evidence type="ECO:0000256" key="7">
    <source>
        <dbReference type="ARBA" id="ARBA00022833"/>
    </source>
</evidence>
<evidence type="ECO:0000256" key="8">
    <source>
        <dbReference type="ARBA" id="ARBA00022906"/>
    </source>
</evidence>
<evidence type="ECO:0000256" key="11">
    <source>
        <dbReference type="ARBA" id="ARBA00023136"/>
    </source>
</evidence>
<sequence>MPTTATTIMKMTIMAMITIMTTARENAMFDDFFLRAVVAGVGLALTTGPLGCFIIWRRMAYFGDTISHSALLGVALSLLFQLNLTLSVFAVAALVSILLLFLQRRQALSADALLGILSHATLAIGLVIVAFMSWVRIDLIAFLFGDILAVTQSDIAVIWGGGIFVLAAIAWLWRPLLASTVNPELAEAEGLRPERARLFFMLLMAVVIAIAMKIVGILLITALLIIPAATARRFAATPETMAIFASLLGAIAVVGGLFGSLRYDTPSGPSIVVAALVLFIFSLLPLVRRAGTPAAQQRGQSS</sequence>
<dbReference type="Pfam" id="PF00950">
    <property type="entry name" value="ABC-3"/>
    <property type="match status" value="1"/>
</dbReference>
<dbReference type="InterPro" id="IPR001626">
    <property type="entry name" value="ABC_TroCD"/>
</dbReference>
<evidence type="ECO:0000313" key="16">
    <source>
        <dbReference type="Proteomes" id="UP000526625"/>
    </source>
</evidence>
<comment type="function">
    <text evidence="1">Involved in the high-affinity zinc uptake transport system.</text>
</comment>
<dbReference type="Proteomes" id="UP000526625">
    <property type="component" value="Unassembled WGS sequence"/>
</dbReference>
<evidence type="ECO:0000256" key="14">
    <source>
        <dbReference type="SAM" id="Phobius"/>
    </source>
</evidence>
<keyword evidence="7" id="KW-0862">Zinc</keyword>
<keyword evidence="5" id="KW-1003">Cell membrane</keyword>
<evidence type="ECO:0000256" key="12">
    <source>
        <dbReference type="ARBA" id="ARBA00040080"/>
    </source>
</evidence>
<evidence type="ECO:0000256" key="5">
    <source>
        <dbReference type="ARBA" id="ARBA00022475"/>
    </source>
</evidence>
<evidence type="ECO:0000256" key="2">
    <source>
        <dbReference type="ARBA" id="ARBA00004651"/>
    </source>
</evidence>
<comment type="subcellular location">
    <subcellularLocation>
        <location evidence="2 13">Cell membrane</location>
        <topology evidence="2 13">Multi-pass membrane protein</topology>
    </subcellularLocation>
</comment>
<evidence type="ECO:0000256" key="10">
    <source>
        <dbReference type="ARBA" id="ARBA00023065"/>
    </source>
</evidence>
<protein>
    <recommendedName>
        <fullName evidence="12">High-affinity zinc uptake system membrane protein ZnuB</fullName>
    </recommendedName>
</protein>
<dbReference type="NCBIfam" id="NF007089">
    <property type="entry name" value="PRK09543.1"/>
    <property type="match status" value="1"/>
</dbReference>